<keyword evidence="3" id="KW-0547">Nucleotide-binding</keyword>
<dbReference type="Proteomes" id="UP000680714">
    <property type="component" value="Unassembled WGS sequence"/>
</dbReference>
<dbReference type="RefSeq" id="WP_211546024.1">
    <property type="nucleotide sequence ID" value="NZ_JAGTUF010000001.1"/>
</dbReference>
<feature type="domain" description="ABC transporter" evidence="5">
    <location>
        <begin position="9"/>
        <end position="229"/>
    </location>
</feature>
<dbReference type="CDD" id="cd03255">
    <property type="entry name" value="ABC_MJ0796_LolCDE_FtsE"/>
    <property type="match status" value="1"/>
</dbReference>
<evidence type="ECO:0000259" key="5">
    <source>
        <dbReference type="PROSITE" id="PS50893"/>
    </source>
</evidence>
<evidence type="ECO:0000256" key="4">
    <source>
        <dbReference type="ARBA" id="ARBA00022840"/>
    </source>
</evidence>
<dbReference type="PROSITE" id="PS00211">
    <property type="entry name" value="ABC_TRANSPORTER_1"/>
    <property type="match status" value="1"/>
</dbReference>
<evidence type="ECO:0000313" key="6">
    <source>
        <dbReference type="EMBL" id="MBR9970534.1"/>
    </source>
</evidence>
<reference evidence="6 7" key="1">
    <citation type="submission" date="2021-04" db="EMBL/GenBank/DDBJ databases">
        <title>Magnetospirillum sulfuroxidans sp. nov., a facultative chemolithoautotrophic sulfur-oxidizing alphaproteobacterium isolated from freshwater sediment and proposals for Paramagetospirillum gen. nov., and Magnetospirillaceae fam. nov.</title>
        <authorList>
            <person name="Koziaeva V."/>
            <person name="Geelhoed J.S."/>
            <person name="Sorokin D.Y."/>
            <person name="Grouzdev D.S."/>
        </authorList>
    </citation>
    <scope>NUCLEOTIDE SEQUENCE [LARGE SCALE GENOMIC DNA]</scope>
    <source>
        <strain evidence="6 7">J10</strain>
    </source>
</reference>
<protein>
    <submittedName>
        <fullName evidence="6">ABC transporter ATP-binding protein</fullName>
    </submittedName>
</protein>
<gene>
    <name evidence="6" type="ORF">KEC16_02260</name>
</gene>
<keyword evidence="7" id="KW-1185">Reference proteome</keyword>
<accession>A0ABS5I888</accession>
<dbReference type="PANTHER" id="PTHR24220:SF689">
    <property type="entry name" value="LIPOPROTEIN-RELEASING SYSTEM ATP-BINDING PROTEIN LOLD"/>
    <property type="match status" value="1"/>
</dbReference>
<dbReference type="InterPro" id="IPR027417">
    <property type="entry name" value="P-loop_NTPase"/>
</dbReference>
<sequence length="229" mass="24564">MSEVITAGLRLDSIRRTFTQGKEALHVLDGAALAIQPGEIVALVGPSGAGKSTLLHIAGLLERPDEGEVWLAGQPCGKLSETKRTQLRRSHLGFVYQYHHLLPEFSAVENVILPQMIAGASRKAASLRALELLDRMGLKPRAEHRPGQLSGGEQQRVAICRALANQPKVLLADEPTGNLDPHSADGVFAQLLHLVRSTGVAALIATHNPDLAKRMDRVVRLADGKLTAG</sequence>
<proteinExistence type="inferred from homology"/>
<keyword evidence="2" id="KW-0813">Transport</keyword>
<dbReference type="EMBL" id="JAGTUF010000001">
    <property type="protein sequence ID" value="MBR9970534.1"/>
    <property type="molecule type" value="Genomic_DNA"/>
</dbReference>
<dbReference type="Gene3D" id="3.40.50.300">
    <property type="entry name" value="P-loop containing nucleotide triphosphate hydrolases"/>
    <property type="match status" value="1"/>
</dbReference>
<dbReference type="InterPro" id="IPR003593">
    <property type="entry name" value="AAA+_ATPase"/>
</dbReference>
<dbReference type="SUPFAM" id="SSF52540">
    <property type="entry name" value="P-loop containing nucleoside triphosphate hydrolases"/>
    <property type="match status" value="1"/>
</dbReference>
<evidence type="ECO:0000256" key="2">
    <source>
        <dbReference type="ARBA" id="ARBA00022448"/>
    </source>
</evidence>
<organism evidence="6 7">
    <name type="scientific">Magnetospirillum sulfuroxidans</name>
    <dbReference type="NCBI Taxonomy" id="611300"/>
    <lineage>
        <taxon>Bacteria</taxon>
        <taxon>Pseudomonadati</taxon>
        <taxon>Pseudomonadota</taxon>
        <taxon>Alphaproteobacteria</taxon>
        <taxon>Rhodospirillales</taxon>
        <taxon>Rhodospirillaceae</taxon>
        <taxon>Magnetospirillum</taxon>
    </lineage>
</organism>
<comment type="caution">
    <text evidence="6">The sequence shown here is derived from an EMBL/GenBank/DDBJ whole genome shotgun (WGS) entry which is preliminary data.</text>
</comment>
<name>A0ABS5I888_9PROT</name>
<dbReference type="PANTHER" id="PTHR24220">
    <property type="entry name" value="IMPORT ATP-BINDING PROTEIN"/>
    <property type="match status" value="1"/>
</dbReference>
<keyword evidence="4 6" id="KW-0067">ATP-binding</keyword>
<evidence type="ECO:0000313" key="7">
    <source>
        <dbReference type="Proteomes" id="UP000680714"/>
    </source>
</evidence>
<dbReference type="InterPro" id="IPR017871">
    <property type="entry name" value="ABC_transporter-like_CS"/>
</dbReference>
<evidence type="ECO:0000256" key="3">
    <source>
        <dbReference type="ARBA" id="ARBA00022741"/>
    </source>
</evidence>
<evidence type="ECO:0000256" key="1">
    <source>
        <dbReference type="ARBA" id="ARBA00005417"/>
    </source>
</evidence>
<dbReference type="InterPro" id="IPR003439">
    <property type="entry name" value="ABC_transporter-like_ATP-bd"/>
</dbReference>
<dbReference type="GO" id="GO:0005524">
    <property type="term" value="F:ATP binding"/>
    <property type="evidence" value="ECO:0007669"/>
    <property type="project" value="UniProtKB-KW"/>
</dbReference>
<dbReference type="PROSITE" id="PS50893">
    <property type="entry name" value="ABC_TRANSPORTER_2"/>
    <property type="match status" value="1"/>
</dbReference>
<dbReference type="Pfam" id="PF00005">
    <property type="entry name" value="ABC_tran"/>
    <property type="match status" value="1"/>
</dbReference>
<dbReference type="InterPro" id="IPR017911">
    <property type="entry name" value="MacB-like_ATP-bd"/>
</dbReference>
<dbReference type="InterPro" id="IPR015854">
    <property type="entry name" value="ABC_transpr_LolD-like"/>
</dbReference>
<comment type="similarity">
    <text evidence="1">Belongs to the ABC transporter superfamily.</text>
</comment>
<dbReference type="SMART" id="SM00382">
    <property type="entry name" value="AAA"/>
    <property type="match status" value="1"/>
</dbReference>